<dbReference type="PANTHER" id="PTHR10953">
    <property type="entry name" value="UBIQUITIN-ACTIVATING ENZYME E1"/>
    <property type="match status" value="1"/>
</dbReference>
<dbReference type="GO" id="GO:0008146">
    <property type="term" value="F:sulfotransferase activity"/>
    <property type="evidence" value="ECO:0007669"/>
    <property type="project" value="TreeGrafter"/>
</dbReference>
<dbReference type="AlphaFoldDB" id="A0A5C6WZM4"/>
<dbReference type="NCBIfam" id="NF004281">
    <property type="entry name" value="PRK05690.1"/>
    <property type="match status" value="1"/>
</dbReference>
<dbReference type="NCBIfam" id="NF006444">
    <property type="entry name" value="PRK08762.1"/>
    <property type="match status" value="1"/>
</dbReference>
<comment type="caution">
    <text evidence="5">The sequence shown here is derived from an EMBL/GenBank/DDBJ whole genome shotgun (WGS) entry which is preliminary data.</text>
</comment>
<dbReference type="SUPFAM" id="SSF52821">
    <property type="entry name" value="Rhodanese/Cell cycle control phosphatase"/>
    <property type="match status" value="1"/>
</dbReference>
<evidence type="ECO:0000256" key="1">
    <source>
        <dbReference type="ARBA" id="ARBA00022679"/>
    </source>
</evidence>
<dbReference type="GO" id="GO:0008641">
    <property type="term" value="F:ubiquitin-like modifier activating enzyme activity"/>
    <property type="evidence" value="ECO:0007669"/>
    <property type="project" value="InterPro"/>
</dbReference>
<dbReference type="PANTHER" id="PTHR10953:SF102">
    <property type="entry name" value="ADENYLYLTRANSFERASE AND SULFURTRANSFERASE MOCS3"/>
    <property type="match status" value="1"/>
</dbReference>
<dbReference type="Gene3D" id="3.40.250.10">
    <property type="entry name" value="Rhodanese-like domain"/>
    <property type="match status" value="1"/>
</dbReference>
<dbReference type="InterPro" id="IPR035985">
    <property type="entry name" value="Ubiquitin-activating_enz"/>
</dbReference>
<evidence type="ECO:0000313" key="6">
    <source>
        <dbReference type="Proteomes" id="UP000321046"/>
    </source>
</evidence>
<keyword evidence="3" id="KW-0067">ATP-binding</keyword>
<feature type="domain" description="Rhodanese" evidence="4">
    <location>
        <begin position="36"/>
        <end position="126"/>
    </location>
</feature>
<proteinExistence type="predicted"/>
<dbReference type="EMBL" id="VOSL01000144">
    <property type="protein sequence ID" value="TXD31884.1"/>
    <property type="molecule type" value="Genomic_DNA"/>
</dbReference>
<keyword evidence="5" id="KW-0548">Nucleotidyltransferase</keyword>
<dbReference type="OrthoDB" id="9804286at2"/>
<evidence type="ECO:0000259" key="4">
    <source>
        <dbReference type="PROSITE" id="PS50206"/>
    </source>
</evidence>
<reference evidence="5 6" key="1">
    <citation type="submission" date="2019-08" db="EMBL/GenBank/DDBJ databases">
        <title>Bradymonadales sp. TMQ2.</title>
        <authorList>
            <person name="Liang Q."/>
        </authorList>
    </citation>
    <scope>NUCLEOTIDE SEQUENCE [LARGE SCALE GENOMIC DNA]</scope>
    <source>
        <strain evidence="5 6">TMQ2</strain>
    </source>
</reference>
<dbReference type="GO" id="GO:0005829">
    <property type="term" value="C:cytosol"/>
    <property type="evidence" value="ECO:0007669"/>
    <property type="project" value="TreeGrafter"/>
</dbReference>
<gene>
    <name evidence="5" type="primary">moeB</name>
    <name evidence="5" type="ORF">FRC96_19840</name>
</gene>
<dbReference type="GO" id="GO:0016779">
    <property type="term" value="F:nucleotidyltransferase activity"/>
    <property type="evidence" value="ECO:0007669"/>
    <property type="project" value="UniProtKB-KW"/>
</dbReference>
<dbReference type="SUPFAM" id="SSF69572">
    <property type="entry name" value="Activating enzymes of the ubiquitin-like proteins"/>
    <property type="match status" value="1"/>
</dbReference>
<dbReference type="InterPro" id="IPR036873">
    <property type="entry name" value="Rhodanese-like_dom_sf"/>
</dbReference>
<organism evidence="5 6">
    <name type="scientific">Lujinxingia vulgaris</name>
    <dbReference type="NCBI Taxonomy" id="2600176"/>
    <lineage>
        <taxon>Bacteria</taxon>
        <taxon>Deltaproteobacteria</taxon>
        <taxon>Bradymonadales</taxon>
        <taxon>Lujinxingiaceae</taxon>
        <taxon>Lujinxingia</taxon>
    </lineage>
</organism>
<dbReference type="GO" id="GO:0005524">
    <property type="term" value="F:ATP binding"/>
    <property type="evidence" value="ECO:0007669"/>
    <property type="project" value="UniProtKB-KW"/>
</dbReference>
<dbReference type="GO" id="GO:0004792">
    <property type="term" value="F:thiosulfate-cyanide sulfurtransferase activity"/>
    <property type="evidence" value="ECO:0007669"/>
    <property type="project" value="TreeGrafter"/>
</dbReference>
<dbReference type="CDD" id="cd00158">
    <property type="entry name" value="RHOD"/>
    <property type="match status" value="1"/>
</dbReference>
<name>A0A5C6WZM4_9DELT</name>
<dbReference type="CDD" id="cd00757">
    <property type="entry name" value="ThiF_MoeB_HesA_family"/>
    <property type="match status" value="1"/>
</dbReference>
<protein>
    <submittedName>
        <fullName evidence="5">Molybdopterin-synthase adenylyltransferase MoeB</fullName>
    </submittedName>
</protein>
<dbReference type="Pfam" id="PF00581">
    <property type="entry name" value="Rhodanese"/>
    <property type="match status" value="1"/>
</dbReference>
<dbReference type="SMART" id="SM00450">
    <property type="entry name" value="RHOD"/>
    <property type="match status" value="1"/>
</dbReference>
<dbReference type="Proteomes" id="UP000321046">
    <property type="component" value="Unassembled WGS sequence"/>
</dbReference>
<dbReference type="PROSITE" id="PS50206">
    <property type="entry name" value="RHODANESE_3"/>
    <property type="match status" value="1"/>
</dbReference>
<evidence type="ECO:0000256" key="3">
    <source>
        <dbReference type="ARBA" id="ARBA00022840"/>
    </source>
</evidence>
<dbReference type="InterPro" id="IPR045886">
    <property type="entry name" value="ThiF/MoeB/HesA"/>
</dbReference>
<dbReference type="Pfam" id="PF00899">
    <property type="entry name" value="ThiF"/>
    <property type="match status" value="1"/>
</dbReference>
<dbReference type="InterPro" id="IPR000594">
    <property type="entry name" value="ThiF_NAD_FAD-bd"/>
</dbReference>
<evidence type="ECO:0000256" key="2">
    <source>
        <dbReference type="ARBA" id="ARBA00022741"/>
    </source>
</evidence>
<sequence>MPFQEFIVATFDELIARVKATITETDTDAVRALQTSDDPTVIIDVREREEFVDGHIEGAEFIPRGQLDLKIETAVPRRDTPIVLYCAGGTRSALAARSLQELGYSDVKSMAGGFTAWKRSGYPVHIPKSMSPEQLTRYSRHLIIPEIGEKGQSKLLDSKVLLLGAGGLGSPVAMYLAAAGVGTIGLIDNDVVDRSNLQRQILHTDESVGTPKVESARARINALNPDVDVRTYETWLSSENVLEIFEGYDVVVDGGDNFATRYLVNDACVHLGIPNVHGSVYRFEGQVTSFVPHQGPCYRCLYPEPPPPELAPSCQEAGVLGVLPGVIGMLQAIEVIKLLVDVGEPLAGRLLTFDGLKSQFRELKLRRDPECSLCGEDAEWTGFIDYEVFCNVS</sequence>
<dbReference type="InterPro" id="IPR001763">
    <property type="entry name" value="Rhodanese-like_dom"/>
</dbReference>
<accession>A0A5C6WZM4</accession>
<keyword evidence="2" id="KW-0547">Nucleotide-binding</keyword>
<dbReference type="FunFam" id="3.40.50.720:FF:000033">
    <property type="entry name" value="Adenylyltransferase and sulfurtransferase MOCS3"/>
    <property type="match status" value="1"/>
</dbReference>
<dbReference type="Gene3D" id="3.40.50.720">
    <property type="entry name" value="NAD(P)-binding Rossmann-like Domain"/>
    <property type="match status" value="1"/>
</dbReference>
<evidence type="ECO:0000313" key="5">
    <source>
        <dbReference type="EMBL" id="TXD31884.1"/>
    </source>
</evidence>
<keyword evidence="1 5" id="KW-0808">Transferase</keyword>